<feature type="repeat" description="ANK" evidence="3">
    <location>
        <begin position="270"/>
        <end position="302"/>
    </location>
</feature>
<dbReference type="EMBL" id="AZGY01000027">
    <property type="protein sequence ID" value="KZZ88949.1"/>
    <property type="molecule type" value="Genomic_DNA"/>
</dbReference>
<dbReference type="PROSITE" id="PS50088">
    <property type="entry name" value="ANK_REPEAT"/>
    <property type="match status" value="5"/>
</dbReference>
<evidence type="ECO:0000313" key="4">
    <source>
        <dbReference type="EMBL" id="KZZ88949.1"/>
    </source>
</evidence>
<evidence type="ECO:0000256" key="3">
    <source>
        <dbReference type="PROSITE-ProRule" id="PRU00023"/>
    </source>
</evidence>
<evidence type="ECO:0000256" key="1">
    <source>
        <dbReference type="ARBA" id="ARBA00022737"/>
    </source>
</evidence>
<proteinExistence type="predicted"/>
<name>A0A167WK13_9HYPO</name>
<gene>
    <name evidence="4" type="ORF">AAL_07892</name>
</gene>
<dbReference type="InterPro" id="IPR036770">
    <property type="entry name" value="Ankyrin_rpt-contain_sf"/>
</dbReference>
<accession>A0A167WK13</accession>
<dbReference type="OrthoDB" id="20872at2759"/>
<dbReference type="SMART" id="SM00248">
    <property type="entry name" value="ANK"/>
    <property type="match status" value="8"/>
</dbReference>
<protein>
    <submittedName>
        <fullName evidence="4">Ankyrin repeat-containing domain protein</fullName>
    </submittedName>
</protein>
<dbReference type="Pfam" id="PF12796">
    <property type="entry name" value="Ank_2"/>
    <property type="match status" value="3"/>
</dbReference>
<keyword evidence="2 3" id="KW-0040">ANK repeat</keyword>
<dbReference type="STRING" id="1081109.A0A167WK13"/>
<dbReference type="Pfam" id="PF13637">
    <property type="entry name" value="Ank_4"/>
    <property type="match status" value="1"/>
</dbReference>
<dbReference type="Gene3D" id="1.25.40.20">
    <property type="entry name" value="Ankyrin repeat-containing domain"/>
    <property type="match status" value="3"/>
</dbReference>
<reference evidence="4 5" key="1">
    <citation type="journal article" date="2016" name="Genome Biol. Evol.">
        <title>Divergent and convergent evolution of fungal pathogenicity.</title>
        <authorList>
            <person name="Shang Y."/>
            <person name="Xiao G."/>
            <person name="Zheng P."/>
            <person name="Cen K."/>
            <person name="Zhan S."/>
            <person name="Wang C."/>
        </authorList>
    </citation>
    <scope>NUCLEOTIDE SEQUENCE [LARGE SCALE GENOMIC DNA]</scope>
    <source>
        <strain evidence="4 5">RCEF 2490</strain>
    </source>
</reference>
<keyword evidence="1" id="KW-0677">Repeat</keyword>
<dbReference type="PRINTS" id="PR01415">
    <property type="entry name" value="ANKYRIN"/>
</dbReference>
<feature type="repeat" description="ANK" evidence="3">
    <location>
        <begin position="303"/>
        <end position="335"/>
    </location>
</feature>
<dbReference type="SUPFAM" id="SSF48403">
    <property type="entry name" value="Ankyrin repeat"/>
    <property type="match status" value="1"/>
</dbReference>
<dbReference type="InterPro" id="IPR002110">
    <property type="entry name" value="Ankyrin_rpt"/>
</dbReference>
<feature type="repeat" description="ANK" evidence="3">
    <location>
        <begin position="242"/>
        <end position="274"/>
    </location>
</feature>
<organism evidence="4 5">
    <name type="scientific">Moelleriella libera RCEF 2490</name>
    <dbReference type="NCBI Taxonomy" id="1081109"/>
    <lineage>
        <taxon>Eukaryota</taxon>
        <taxon>Fungi</taxon>
        <taxon>Dikarya</taxon>
        <taxon>Ascomycota</taxon>
        <taxon>Pezizomycotina</taxon>
        <taxon>Sordariomycetes</taxon>
        <taxon>Hypocreomycetidae</taxon>
        <taxon>Hypocreales</taxon>
        <taxon>Clavicipitaceae</taxon>
        <taxon>Moelleriella</taxon>
    </lineage>
</organism>
<feature type="repeat" description="ANK" evidence="3">
    <location>
        <begin position="182"/>
        <end position="214"/>
    </location>
</feature>
<dbReference type="AlphaFoldDB" id="A0A167WK13"/>
<evidence type="ECO:0000313" key="5">
    <source>
        <dbReference type="Proteomes" id="UP000078544"/>
    </source>
</evidence>
<feature type="repeat" description="ANK" evidence="3">
    <location>
        <begin position="210"/>
        <end position="242"/>
    </location>
</feature>
<dbReference type="PANTHER" id="PTHR24166:SF48">
    <property type="entry name" value="PROTEIN VAPYRIN"/>
    <property type="match status" value="1"/>
</dbReference>
<dbReference type="PANTHER" id="PTHR24166">
    <property type="entry name" value="ROLLING PEBBLES, ISOFORM B"/>
    <property type="match status" value="1"/>
</dbReference>
<keyword evidence="5" id="KW-1185">Reference proteome</keyword>
<dbReference type="PROSITE" id="PS50297">
    <property type="entry name" value="ANK_REP_REGION"/>
    <property type="match status" value="3"/>
</dbReference>
<dbReference type="Proteomes" id="UP000078544">
    <property type="component" value="Unassembled WGS sequence"/>
</dbReference>
<evidence type="ECO:0000256" key="2">
    <source>
        <dbReference type="ARBA" id="ARBA00023043"/>
    </source>
</evidence>
<comment type="caution">
    <text evidence="4">The sequence shown here is derived from an EMBL/GenBank/DDBJ whole genome shotgun (WGS) entry which is preliminary data.</text>
</comment>
<sequence length="407" mass="43007">MRGQADMTRLLLQLGSDPAALSIGQWTPIQFAARKGHAEVVQILLDATAISEKLTIKLLRGAIRNRNQEIMQLLLADPRSKVSGAALSSSMVCAMKSGNLPAAELLINSERDSSRILSTDLIEATRWIGNEAGAKFLLERAALHSTSQVVLVCALLAAAYRGFEPVVRLLLDRGVHPNVEIDNDTPLGQAALAGHENTCRLLLNQGAHPDSGSAIVRAAGRGHEAIVRLLLYRGVDPNVEKDNDSPLREAALAGHENTCRLLLNQGAHPDSGSAIVRAAGAGHEAIVMLLLERGANPNLKEQNGGDALLNAACGGSQIIVELLLQLGADPRVQDRQAAAAAAGVRGGVNIALAKFPPLADTGLADAASEIGNIITQLNAHFDGPDIQAAAQLFALTGYWREHRVLVI</sequence>
<dbReference type="InterPro" id="IPR050889">
    <property type="entry name" value="Dendritic_Spine_Reg/Scaffold"/>
</dbReference>